<dbReference type="InterPro" id="IPR029058">
    <property type="entry name" value="AB_hydrolase_fold"/>
</dbReference>
<reference evidence="5" key="2">
    <citation type="submission" date="2015-01" db="EMBL/GenBank/DDBJ databases">
        <title>Evolutionary Origins and Diversification of the Mycorrhizal Mutualists.</title>
        <authorList>
            <consortium name="DOE Joint Genome Institute"/>
            <consortium name="Mycorrhizal Genomics Consortium"/>
            <person name="Kohler A."/>
            <person name="Kuo A."/>
            <person name="Nagy L.G."/>
            <person name="Floudas D."/>
            <person name="Copeland A."/>
            <person name="Barry K.W."/>
            <person name="Cichocki N."/>
            <person name="Veneault-Fourrey C."/>
            <person name="LaButti K."/>
            <person name="Lindquist E.A."/>
            <person name="Lipzen A."/>
            <person name="Lundell T."/>
            <person name="Morin E."/>
            <person name="Murat C."/>
            <person name="Riley R."/>
            <person name="Ohm R."/>
            <person name="Sun H."/>
            <person name="Tunlid A."/>
            <person name="Henrissat B."/>
            <person name="Grigoriev I.V."/>
            <person name="Hibbett D.S."/>
            <person name="Martin F."/>
        </authorList>
    </citation>
    <scope>NUCLEOTIDE SEQUENCE [LARGE SCALE GENOMIC DNA]</scope>
    <source>
        <strain evidence="5">F 1598</strain>
    </source>
</reference>
<dbReference type="GO" id="GO:0005737">
    <property type="term" value="C:cytoplasm"/>
    <property type="evidence" value="ECO:0007669"/>
    <property type="project" value="TreeGrafter"/>
</dbReference>
<dbReference type="SUPFAM" id="SSF53474">
    <property type="entry name" value="alpha/beta-Hydrolases"/>
    <property type="match status" value="1"/>
</dbReference>
<dbReference type="Pfam" id="PF02230">
    <property type="entry name" value="Abhydrolase_2"/>
    <property type="match status" value="1"/>
</dbReference>
<feature type="domain" description="Phospholipase/carboxylesterase/thioesterase" evidence="3">
    <location>
        <begin position="36"/>
        <end position="146"/>
    </location>
</feature>
<dbReference type="PANTHER" id="PTHR10655">
    <property type="entry name" value="LYSOPHOSPHOLIPASE-RELATED"/>
    <property type="match status" value="1"/>
</dbReference>
<feature type="region of interest" description="Disordered" evidence="2">
    <location>
        <begin position="1"/>
        <end position="23"/>
    </location>
</feature>
<dbReference type="OrthoDB" id="437457at2759"/>
<dbReference type="AlphaFoldDB" id="A0A0C3C0A3"/>
<dbReference type="InParanoid" id="A0A0C3C0A3"/>
<dbReference type="HOGENOM" id="CLU_062889_0_0_1"/>
<reference evidence="4 5" key="1">
    <citation type="submission" date="2014-04" db="EMBL/GenBank/DDBJ databases">
        <authorList>
            <consortium name="DOE Joint Genome Institute"/>
            <person name="Kuo A."/>
            <person name="Tarkka M."/>
            <person name="Buscot F."/>
            <person name="Kohler A."/>
            <person name="Nagy L.G."/>
            <person name="Floudas D."/>
            <person name="Copeland A."/>
            <person name="Barry K.W."/>
            <person name="Cichocki N."/>
            <person name="Veneault-Fourrey C."/>
            <person name="LaButti K."/>
            <person name="Lindquist E.A."/>
            <person name="Lipzen A."/>
            <person name="Lundell T."/>
            <person name="Morin E."/>
            <person name="Murat C."/>
            <person name="Sun H."/>
            <person name="Tunlid A."/>
            <person name="Henrissat B."/>
            <person name="Grigoriev I.V."/>
            <person name="Hibbett D.S."/>
            <person name="Martin F."/>
            <person name="Nordberg H.P."/>
            <person name="Cantor M.N."/>
            <person name="Hua S.X."/>
        </authorList>
    </citation>
    <scope>NUCLEOTIDE SEQUENCE [LARGE SCALE GENOMIC DNA]</scope>
    <source>
        <strain evidence="4 5">F 1598</strain>
    </source>
</reference>
<dbReference type="EMBL" id="KN832970">
    <property type="protein sequence ID" value="KIM92258.1"/>
    <property type="molecule type" value="Genomic_DNA"/>
</dbReference>
<dbReference type="GO" id="GO:0052689">
    <property type="term" value="F:carboxylic ester hydrolase activity"/>
    <property type="evidence" value="ECO:0007669"/>
    <property type="project" value="TreeGrafter"/>
</dbReference>
<keyword evidence="5" id="KW-1185">Reference proteome</keyword>
<dbReference type="Gene3D" id="3.40.50.1820">
    <property type="entry name" value="alpha/beta hydrolase"/>
    <property type="match status" value="1"/>
</dbReference>
<evidence type="ECO:0000259" key="3">
    <source>
        <dbReference type="Pfam" id="PF02230"/>
    </source>
</evidence>
<organism evidence="4 5">
    <name type="scientific">Piloderma croceum (strain F 1598)</name>
    <dbReference type="NCBI Taxonomy" id="765440"/>
    <lineage>
        <taxon>Eukaryota</taxon>
        <taxon>Fungi</taxon>
        <taxon>Dikarya</taxon>
        <taxon>Basidiomycota</taxon>
        <taxon>Agaricomycotina</taxon>
        <taxon>Agaricomycetes</taxon>
        <taxon>Agaricomycetidae</taxon>
        <taxon>Atheliales</taxon>
        <taxon>Atheliaceae</taxon>
        <taxon>Piloderma</taxon>
    </lineage>
</organism>
<name>A0A0C3C0A3_PILCF</name>
<evidence type="ECO:0000256" key="1">
    <source>
        <dbReference type="ARBA" id="ARBA00006499"/>
    </source>
</evidence>
<dbReference type="PANTHER" id="PTHR10655:SF67">
    <property type="entry name" value="PHOSPHOLIPASE_CARBOXYLESTERASE SUPERFAMILY (AFU_ORTHOLOGUE AFUA_5G09340)"/>
    <property type="match status" value="1"/>
</dbReference>
<dbReference type="InterPro" id="IPR003140">
    <property type="entry name" value="PLipase/COase/thioEstase"/>
</dbReference>
<dbReference type="STRING" id="765440.A0A0C3C0A3"/>
<dbReference type="InterPro" id="IPR050565">
    <property type="entry name" value="LYPA1-2/EST-like"/>
</dbReference>
<proteinExistence type="inferred from homology"/>
<evidence type="ECO:0000256" key="2">
    <source>
        <dbReference type="SAM" id="MobiDB-lite"/>
    </source>
</evidence>
<evidence type="ECO:0000313" key="4">
    <source>
        <dbReference type="EMBL" id="KIM92258.1"/>
    </source>
</evidence>
<gene>
    <name evidence="4" type="ORF">PILCRDRAFT_810314</name>
</gene>
<protein>
    <recommendedName>
        <fullName evidence="3">Phospholipase/carboxylesterase/thioesterase domain-containing protein</fullName>
    </recommendedName>
</protein>
<dbReference type="Proteomes" id="UP000054166">
    <property type="component" value="Unassembled WGS sequence"/>
</dbReference>
<accession>A0A0C3C0A3</accession>
<dbReference type="GO" id="GO:0008474">
    <property type="term" value="F:palmitoyl-(protein) hydrolase activity"/>
    <property type="evidence" value="ECO:0007669"/>
    <property type="project" value="TreeGrafter"/>
</dbReference>
<comment type="similarity">
    <text evidence="1">Belongs to the AB hydrolase superfamily. AB hydrolase 2 family.</text>
</comment>
<feature type="compositionally biased region" description="Basic and acidic residues" evidence="2">
    <location>
        <begin position="1"/>
        <end position="15"/>
    </location>
</feature>
<sequence length="273" mass="29994">MTSNIHLRESEPDHRPRTKVPPQSSFVAVPFSYTPSPDGTDENLLILLHGLGDTHIPFSKLGRKLNLPQTATLALRAPEQVPFLYEQAFQWYTSFDPLGDLIDRPNPTPALKLLSKLLDHLIGHCSWPPSRIHLFGFAQGGSVAAEFGIKWWKSETTKPAQSSVESDTAQFPRPLGSIVSVAGPLLSFPTLSKICDTPVLVFHRPPPSGCALPGDAITAFKKGFVNVVEVKMGGGDGMPQGMDQWEPIMRFWSEQLGKRQVDGLYEVLSDTAL</sequence>
<evidence type="ECO:0000313" key="5">
    <source>
        <dbReference type="Proteomes" id="UP000054166"/>
    </source>
</evidence>